<evidence type="ECO:0000313" key="3">
    <source>
        <dbReference type="Proteomes" id="UP000244978"/>
    </source>
</evidence>
<keyword evidence="1" id="KW-1133">Transmembrane helix</keyword>
<feature type="transmembrane region" description="Helical" evidence="1">
    <location>
        <begin position="97"/>
        <end position="116"/>
    </location>
</feature>
<reference evidence="3" key="1">
    <citation type="submission" date="2018-04" db="EMBL/GenBank/DDBJ databases">
        <authorList>
            <person name="Liu S."/>
            <person name="Wang Z."/>
            <person name="Li J."/>
        </authorList>
    </citation>
    <scope>NUCLEOTIDE SEQUENCE [LARGE SCALE GENOMIC DNA]</scope>
    <source>
        <strain evidence="3">S1194</strain>
    </source>
</reference>
<keyword evidence="1" id="KW-0812">Transmembrane</keyword>
<feature type="transmembrane region" description="Helical" evidence="1">
    <location>
        <begin position="50"/>
        <end position="77"/>
    </location>
</feature>
<name>A0A2U1T0T7_9MICO</name>
<protein>
    <submittedName>
        <fullName evidence="2">Uncharacterized protein</fullName>
    </submittedName>
</protein>
<accession>A0A2U1T0T7</accession>
<feature type="transmembrane region" description="Helical" evidence="1">
    <location>
        <begin position="157"/>
        <end position="178"/>
    </location>
</feature>
<evidence type="ECO:0000313" key="2">
    <source>
        <dbReference type="EMBL" id="PWB97479.1"/>
    </source>
</evidence>
<dbReference type="Proteomes" id="UP000244978">
    <property type="component" value="Unassembled WGS sequence"/>
</dbReference>
<organism evidence="2 3">
    <name type="scientific">Homoserinimonas hongtaonis</name>
    <dbReference type="NCBI Taxonomy" id="2079791"/>
    <lineage>
        <taxon>Bacteria</taxon>
        <taxon>Bacillati</taxon>
        <taxon>Actinomycetota</taxon>
        <taxon>Actinomycetes</taxon>
        <taxon>Micrococcales</taxon>
        <taxon>Microbacteriaceae</taxon>
        <taxon>Homoserinimonas</taxon>
    </lineage>
</organism>
<dbReference type="AlphaFoldDB" id="A0A2U1T0T7"/>
<feature type="transmembrane region" description="Helical" evidence="1">
    <location>
        <begin position="123"/>
        <end position="142"/>
    </location>
</feature>
<keyword evidence="3" id="KW-1185">Reference proteome</keyword>
<dbReference type="EMBL" id="QEEX01000001">
    <property type="protein sequence ID" value="PWB97479.1"/>
    <property type="molecule type" value="Genomic_DNA"/>
</dbReference>
<sequence length="266" mass="28384">MSAQRLAAKAQPGSVVRWDRLEKAAFSDHPSVLAELEGVRRSPQSTKPRWQLVLAVPIVLAMGFSMLLPILGVSAIAVGRFQNYEAPPEEMIPLAGLFYLSTAIALLAWIVIWFMGDRRRSGVALTFSVMTVVLGALTGITMSERGTESSVASWESWIVPVVAAIGLAAVLAMLQLFARSKKSGASLDQSSGLPPNKLAELKARRDAVSDLAETDRLAIKRDLDAAVSDLEQRGLVTAADAERARGTELGGLALRMGSSSATSPSR</sequence>
<keyword evidence="1" id="KW-0472">Membrane</keyword>
<comment type="caution">
    <text evidence="2">The sequence shown here is derived from an EMBL/GenBank/DDBJ whole genome shotgun (WGS) entry which is preliminary data.</text>
</comment>
<proteinExistence type="predicted"/>
<evidence type="ECO:0000256" key="1">
    <source>
        <dbReference type="SAM" id="Phobius"/>
    </source>
</evidence>
<gene>
    <name evidence="2" type="ORF">DF220_06275</name>
</gene>